<dbReference type="InterPro" id="IPR012981">
    <property type="entry name" value="PIH1_N"/>
</dbReference>
<proteinExistence type="inferred from homology"/>
<evidence type="ECO:0000256" key="4">
    <source>
        <dbReference type="SAM" id="MobiDB-lite"/>
    </source>
</evidence>
<reference evidence="7" key="1">
    <citation type="submission" date="2020-11" db="EMBL/GenBank/DDBJ databases">
        <authorList>
            <person name="Whitehead M."/>
        </authorList>
    </citation>
    <scope>NUCLEOTIDE SEQUENCE</scope>
    <source>
        <strain evidence="7">EGII</strain>
    </source>
</reference>
<evidence type="ECO:0000259" key="5">
    <source>
        <dbReference type="Pfam" id="PF08190"/>
    </source>
</evidence>
<feature type="compositionally biased region" description="Low complexity" evidence="4">
    <location>
        <begin position="700"/>
        <end position="710"/>
    </location>
</feature>
<name>A0A811VEL5_CERCA</name>
<keyword evidence="1 3" id="KW-0963">Cytoplasm</keyword>
<sequence length="968" mass="108677">MSESTATQNSSVRNKHCPPPPRRDSNSGGGGCSKYLDITKEEFSRIEDALKKEEFRKLFFEYCEEIQDPNNRKLYEQEIKQFEAERGVDVRFINPEPGFVLKTSVDGVTKCFVNIAKCVDVARPSNQRCINPETGHPDLSWSIPLAQAPPREDLDAQSKRCLVYDVIFHPDALYLSQRDSAFRKCLIDTALDAVEREFKVILDRTNLKFPKLLFKGMARPLVIRSLSKNPPPDAKEPHPLDSISPAKPTADATKPKLIPMKTQNPISKPEFNVPKYVIKHRRDVDLSEYTYELDAKLSVTVPRELVIEIELPLLKSTADCKLDVTAKSLYLLSDRPGAKYRLNLDLPYAVDDKKGNARFDTDKRQLSITLPVTQSSPKKQRAMHDSISQLNREDSGVESDIREDGHLNSYSESPVEELSDTVEESSSMLADNENSPPSSSSTATLPSPTNSANNFLKSPIQYQLPAKFDCNVLDNVMSFVLHVRNVQPESIAMIKKIKSLHLQFTSIGSGYYPTHYAFYLQLPQDCKAEIDTAEAEAWENNVVLNVNLATSSENIQNYLVGIDASDLKEYNIQGKFQLGHKSRQSRKKSPPTPPISLSSSLDISVERSECERSVEIEIKPTNEAQSTCTANTTEDEDGLMHGTEAVTKKINKKQKKKNKKRRSLSESVCDDIKVYQKQQQQQQQEHQKQFLKEAAAKILNNDSSNSPDDNSSPERSDTITPIIQPLPLTSQSMAVPNSAQQRKQRSYSECRSGESIVSSGGSTLPPSFKGILKHYSRYEPRPSISDSCSSIDEYSSFSCSVDGGVGSSLRFSQSFSDIPEENDSNRLSESCKKTVRFNEVIKEQVFRLNSSILGQRKKNQKRRDRKQRALQRRVSEGDSADYEDNSKPIGLDTDREQYLKSSCKSDENVAGSAHKPPHASGKQSNKYAVNKQQHAKGGSKVSRARLESEESSDAEAHKHTMMMFELDM</sequence>
<feature type="compositionally biased region" description="Basic residues" evidence="4">
    <location>
        <begin position="578"/>
        <end position="589"/>
    </location>
</feature>
<evidence type="ECO:0000256" key="2">
    <source>
        <dbReference type="ARBA" id="ARBA00024190"/>
    </source>
</evidence>
<feature type="domain" description="PIH1D1/2/3 CS-like" evidence="6">
    <location>
        <begin position="273"/>
        <end position="372"/>
    </location>
</feature>
<feature type="compositionally biased region" description="Basic and acidic residues" evidence="4">
    <location>
        <begin position="944"/>
        <end position="958"/>
    </location>
</feature>
<dbReference type="GO" id="GO:0070286">
    <property type="term" value="P:axonemal dynein complex assembly"/>
    <property type="evidence" value="ECO:0007669"/>
    <property type="project" value="UniProtKB-UniRule"/>
</dbReference>
<dbReference type="GO" id="GO:0120293">
    <property type="term" value="C:dynein axonemal particle"/>
    <property type="evidence" value="ECO:0007669"/>
    <property type="project" value="UniProtKB-SubCell"/>
</dbReference>
<comment type="caution">
    <text evidence="7">The sequence shown here is derived from an EMBL/GenBank/DDBJ whole genome shotgun (WGS) entry which is preliminary data.</text>
</comment>
<dbReference type="Proteomes" id="UP000606786">
    <property type="component" value="Unassembled WGS sequence"/>
</dbReference>
<feature type="compositionally biased region" description="Polar residues" evidence="4">
    <location>
        <begin position="368"/>
        <end position="377"/>
    </location>
</feature>
<gene>
    <name evidence="7" type="ORF">CCAP1982_LOCUS22323</name>
</gene>
<evidence type="ECO:0000256" key="3">
    <source>
        <dbReference type="HAMAP-Rule" id="MF_03069"/>
    </source>
</evidence>
<feature type="compositionally biased region" description="Polar residues" evidence="4">
    <location>
        <begin position="622"/>
        <end position="632"/>
    </location>
</feature>
<dbReference type="Pfam" id="PF08190">
    <property type="entry name" value="PIH1"/>
    <property type="match status" value="1"/>
</dbReference>
<feature type="compositionally biased region" description="Low complexity" evidence="4">
    <location>
        <begin position="434"/>
        <end position="450"/>
    </location>
</feature>
<dbReference type="InterPro" id="IPR050734">
    <property type="entry name" value="PIH1/Kintoun_subfamily"/>
</dbReference>
<feature type="region of interest" description="Disordered" evidence="4">
    <location>
        <begin position="700"/>
        <end position="763"/>
    </location>
</feature>
<dbReference type="InterPro" id="IPR034727">
    <property type="entry name" value="Kintoun"/>
</dbReference>
<feature type="region of interest" description="Disordered" evidence="4">
    <location>
        <begin position="578"/>
        <end position="602"/>
    </location>
</feature>
<evidence type="ECO:0000259" key="6">
    <source>
        <dbReference type="Pfam" id="PF18201"/>
    </source>
</evidence>
<feature type="region of interest" description="Disordered" evidence="4">
    <location>
        <begin position="621"/>
        <end position="643"/>
    </location>
</feature>
<feature type="compositionally biased region" description="Polar residues" evidence="4">
    <location>
        <begin position="424"/>
        <end position="433"/>
    </location>
</feature>
<dbReference type="EMBL" id="CAJHJT010000056">
    <property type="protein sequence ID" value="CAD7014325.1"/>
    <property type="molecule type" value="Genomic_DNA"/>
</dbReference>
<feature type="region of interest" description="Disordered" evidence="4">
    <location>
        <begin position="1"/>
        <end position="33"/>
    </location>
</feature>
<evidence type="ECO:0000313" key="7">
    <source>
        <dbReference type="EMBL" id="CAD7014325.1"/>
    </source>
</evidence>
<comment type="function">
    <text evidence="3">Required for cytoplasmic pre-assembly of axonemal dyneins, thereby playing a central role in motility in cilia and flagella. Involved in pre-assembly of dynein arm complexes in the cytoplasm before intraflagellar transport loads them for the ciliary compartment.</text>
</comment>
<feature type="domain" description="PIH1 N-terminal" evidence="5">
    <location>
        <begin position="66"/>
        <end position="228"/>
    </location>
</feature>
<keyword evidence="8" id="KW-1185">Reference proteome</keyword>
<dbReference type="OrthoDB" id="546764at2759"/>
<feature type="compositionally biased region" description="Basic and acidic residues" evidence="4">
    <location>
        <begin position="892"/>
        <end position="907"/>
    </location>
</feature>
<dbReference type="AlphaFoldDB" id="A0A811VEL5"/>
<feature type="compositionally biased region" description="Polar residues" evidence="4">
    <location>
        <begin position="921"/>
        <end position="932"/>
    </location>
</feature>
<accession>A0A811VEL5</accession>
<feature type="region of interest" description="Disordered" evidence="4">
    <location>
        <begin position="226"/>
        <end position="264"/>
    </location>
</feature>
<dbReference type="PANTHER" id="PTHR22997">
    <property type="entry name" value="PIH1 DOMAIN-CONTAINING PROTEIN 1"/>
    <property type="match status" value="1"/>
</dbReference>
<organism evidence="7 8">
    <name type="scientific">Ceratitis capitata</name>
    <name type="common">Mediterranean fruit fly</name>
    <name type="synonym">Tephritis capitata</name>
    <dbReference type="NCBI Taxonomy" id="7213"/>
    <lineage>
        <taxon>Eukaryota</taxon>
        <taxon>Metazoa</taxon>
        <taxon>Ecdysozoa</taxon>
        <taxon>Arthropoda</taxon>
        <taxon>Hexapoda</taxon>
        <taxon>Insecta</taxon>
        <taxon>Pterygota</taxon>
        <taxon>Neoptera</taxon>
        <taxon>Endopterygota</taxon>
        <taxon>Diptera</taxon>
        <taxon>Brachycera</taxon>
        <taxon>Muscomorpha</taxon>
        <taxon>Tephritoidea</taxon>
        <taxon>Tephritidae</taxon>
        <taxon>Ceratitis</taxon>
        <taxon>Ceratitis</taxon>
    </lineage>
</organism>
<dbReference type="InterPro" id="IPR041442">
    <property type="entry name" value="PIH1D1/2/3_CS-like"/>
</dbReference>
<dbReference type="GO" id="GO:0060285">
    <property type="term" value="P:cilium-dependent cell motility"/>
    <property type="evidence" value="ECO:0007669"/>
    <property type="project" value="UniProtKB-UniRule"/>
</dbReference>
<feature type="compositionally biased region" description="Polar residues" evidence="4">
    <location>
        <begin position="727"/>
        <end position="741"/>
    </location>
</feature>
<comment type="subcellular location">
    <subcellularLocation>
        <location evidence="3">Cytoplasm</location>
    </subcellularLocation>
    <subcellularLocation>
        <location evidence="2">Dynein axonemal particle</location>
    </subcellularLocation>
</comment>
<feature type="region of interest" description="Disordered" evidence="4">
    <location>
        <begin position="368"/>
        <end position="450"/>
    </location>
</feature>
<feature type="compositionally biased region" description="Basic residues" evidence="4">
    <location>
        <begin position="855"/>
        <end position="871"/>
    </location>
</feature>
<feature type="compositionally biased region" description="Polar residues" evidence="4">
    <location>
        <begin position="1"/>
        <end position="12"/>
    </location>
</feature>
<dbReference type="HAMAP" id="MF_03069">
    <property type="entry name" value="Kintoun"/>
    <property type="match status" value="1"/>
</dbReference>
<feature type="compositionally biased region" description="Acidic residues" evidence="4">
    <location>
        <begin position="414"/>
        <end position="423"/>
    </location>
</feature>
<comment type="similarity">
    <text evidence="3">Belongs to the PIH1 family. Kintoun subfamily.</text>
</comment>
<dbReference type="Pfam" id="PF18201">
    <property type="entry name" value="PIH1_CS"/>
    <property type="match status" value="1"/>
</dbReference>
<protein>
    <recommendedName>
        <fullName evidence="3">Protein kintoun</fullName>
    </recommendedName>
    <alternativeName>
        <fullName evidence="3">Dynein assembly factor 2, axonemal homolog</fullName>
    </alternativeName>
</protein>
<feature type="region of interest" description="Disordered" evidence="4">
    <location>
        <begin position="852"/>
        <end position="960"/>
    </location>
</feature>
<evidence type="ECO:0000256" key="1">
    <source>
        <dbReference type="ARBA" id="ARBA00022490"/>
    </source>
</evidence>
<evidence type="ECO:0000313" key="8">
    <source>
        <dbReference type="Proteomes" id="UP000606786"/>
    </source>
</evidence>
<feature type="compositionally biased region" description="Basic and acidic residues" evidence="4">
    <location>
        <begin position="391"/>
        <end position="406"/>
    </location>
</feature>
<dbReference type="PANTHER" id="PTHR22997:SF3">
    <property type="entry name" value="PROTEIN KINTOUN"/>
    <property type="match status" value="1"/>
</dbReference>